<name>U7QDW8_9CYAN</name>
<organism evidence="1 2">
    <name type="scientific">Lyngbya aestuarii BL J</name>
    <dbReference type="NCBI Taxonomy" id="1348334"/>
    <lineage>
        <taxon>Bacteria</taxon>
        <taxon>Bacillati</taxon>
        <taxon>Cyanobacteriota</taxon>
        <taxon>Cyanophyceae</taxon>
        <taxon>Oscillatoriophycideae</taxon>
        <taxon>Oscillatoriales</taxon>
        <taxon>Microcoleaceae</taxon>
        <taxon>Lyngbya</taxon>
    </lineage>
</organism>
<protein>
    <submittedName>
        <fullName evidence="1">Uncharacterized protein</fullName>
    </submittedName>
</protein>
<comment type="caution">
    <text evidence="1">The sequence shown here is derived from an EMBL/GenBank/DDBJ whole genome shotgun (WGS) entry which is preliminary data.</text>
</comment>
<proteinExistence type="predicted"/>
<keyword evidence="2" id="KW-1185">Reference proteome</keyword>
<dbReference type="Proteomes" id="UP000017127">
    <property type="component" value="Unassembled WGS sequence"/>
</dbReference>
<reference evidence="1 2" key="1">
    <citation type="journal article" date="2013" name="Front. Microbiol.">
        <title>Comparative genomic analyses of the cyanobacterium, Lyngbya aestuarii BL J, a powerful hydrogen producer.</title>
        <authorList>
            <person name="Kothari A."/>
            <person name="Vaughn M."/>
            <person name="Garcia-Pichel F."/>
        </authorList>
    </citation>
    <scope>NUCLEOTIDE SEQUENCE [LARGE SCALE GENOMIC DNA]</scope>
    <source>
        <strain evidence="1 2">BL J</strain>
    </source>
</reference>
<dbReference type="EMBL" id="AUZM01000059">
    <property type="protein sequence ID" value="ERT05377.1"/>
    <property type="molecule type" value="Genomic_DNA"/>
</dbReference>
<gene>
    <name evidence="1" type="ORF">M595_4661</name>
</gene>
<dbReference type="AlphaFoldDB" id="U7QDW8"/>
<accession>U7QDW8</accession>
<evidence type="ECO:0000313" key="2">
    <source>
        <dbReference type="Proteomes" id="UP000017127"/>
    </source>
</evidence>
<sequence>MIGKKVIEIIPPELGVWGQYGKQLTRISPQNWGFGGNMVYNL</sequence>
<evidence type="ECO:0000313" key="1">
    <source>
        <dbReference type="EMBL" id="ERT05377.1"/>
    </source>
</evidence>